<keyword evidence="1 5" id="KW-0699">rRNA-binding</keyword>
<dbReference type="InterPro" id="IPR011035">
    <property type="entry name" value="Ribosomal_bL25/Gln-tRNA_synth"/>
</dbReference>
<proteinExistence type="inferred from homology"/>
<feature type="compositionally biased region" description="Acidic residues" evidence="6">
    <location>
        <begin position="179"/>
        <end position="206"/>
    </location>
</feature>
<dbReference type="HAMAP" id="MF_01334">
    <property type="entry name" value="Ribosomal_bL25_CTC"/>
    <property type="match status" value="1"/>
</dbReference>
<dbReference type="GO" id="GO:0022625">
    <property type="term" value="C:cytosolic large ribosomal subunit"/>
    <property type="evidence" value="ECO:0007669"/>
    <property type="project" value="TreeGrafter"/>
</dbReference>
<dbReference type="Gene3D" id="2.40.240.10">
    <property type="entry name" value="Ribosomal Protein L25, Chain P"/>
    <property type="match status" value="1"/>
</dbReference>
<feature type="region of interest" description="Disordered" evidence="6">
    <location>
        <begin position="176"/>
        <end position="206"/>
    </location>
</feature>
<keyword evidence="4 5" id="KW-0687">Ribonucleoprotein</keyword>
<reference evidence="10" key="1">
    <citation type="submission" date="2016-10" db="EMBL/GenBank/DDBJ databases">
        <authorList>
            <person name="Varghese N."/>
            <person name="Submissions S."/>
        </authorList>
    </citation>
    <scope>NUCLEOTIDE SEQUENCE [LARGE SCALE GENOMIC DNA]</scope>
    <source>
        <strain evidence="10">DSM 16108</strain>
    </source>
</reference>
<evidence type="ECO:0000256" key="6">
    <source>
        <dbReference type="SAM" id="MobiDB-lite"/>
    </source>
</evidence>
<dbReference type="GO" id="GO:0008097">
    <property type="term" value="F:5S rRNA binding"/>
    <property type="evidence" value="ECO:0007669"/>
    <property type="project" value="InterPro"/>
</dbReference>
<dbReference type="GO" id="GO:0006412">
    <property type="term" value="P:translation"/>
    <property type="evidence" value="ECO:0007669"/>
    <property type="project" value="UniProtKB-UniRule"/>
</dbReference>
<evidence type="ECO:0000313" key="10">
    <source>
        <dbReference type="Proteomes" id="UP000199589"/>
    </source>
</evidence>
<dbReference type="InterPro" id="IPR037121">
    <property type="entry name" value="Ribosomal_bL25_C"/>
</dbReference>
<dbReference type="InterPro" id="IPR020930">
    <property type="entry name" value="Ribosomal_uL5_bac-type"/>
</dbReference>
<sequence length="206" mass="22264">MKLKATKRTETGTSASKKARTEGLVPAAIYGKELETVPVLLNQKELEDTLRKVGANGVFDVEVDGETYHVFVKELKTAAIKPILYHVDLLSFTKGQKVHMTIPVYISGEDEIKEGYVSQSISELEVEVAPAEAPSDYTVDVSSLTIGDTISVSDLEIGEGATLLTDAELTVVSISAPDAVEEETTETSDDMPEPEVIGEDKDEDSE</sequence>
<dbReference type="STRING" id="258723.GCA_900169305_00469"/>
<dbReference type="PANTHER" id="PTHR33284">
    <property type="entry name" value="RIBOSOMAL PROTEIN L25/GLN-TRNA SYNTHETASE, ANTI-CODON-BINDING DOMAIN-CONTAINING PROTEIN"/>
    <property type="match status" value="1"/>
</dbReference>
<gene>
    <name evidence="5" type="primary">rplY</name>
    <name evidence="5" type="synonym">ctc</name>
    <name evidence="9" type="ORF">SAMN04488569_102423</name>
</gene>
<keyword evidence="2 5" id="KW-0694">RNA-binding</keyword>
<dbReference type="CDD" id="cd00495">
    <property type="entry name" value="Ribosomal_L25_TL5_CTC"/>
    <property type="match status" value="1"/>
</dbReference>
<dbReference type="PANTHER" id="PTHR33284:SF1">
    <property type="entry name" value="RIBOSOMAL PROTEIN L25_GLN-TRNA SYNTHETASE, ANTI-CODON-BINDING DOMAIN-CONTAINING PROTEIN"/>
    <property type="match status" value="1"/>
</dbReference>
<organism evidence="9 10">
    <name type="scientific">Marinilactibacillus piezotolerans</name>
    <dbReference type="NCBI Taxonomy" id="258723"/>
    <lineage>
        <taxon>Bacteria</taxon>
        <taxon>Bacillati</taxon>
        <taxon>Bacillota</taxon>
        <taxon>Bacilli</taxon>
        <taxon>Lactobacillales</taxon>
        <taxon>Carnobacteriaceae</taxon>
        <taxon>Marinilactibacillus</taxon>
    </lineage>
</organism>
<keyword evidence="10" id="KW-1185">Reference proteome</keyword>
<dbReference type="GO" id="GO:0003735">
    <property type="term" value="F:structural constituent of ribosome"/>
    <property type="evidence" value="ECO:0007669"/>
    <property type="project" value="InterPro"/>
</dbReference>
<dbReference type="SUPFAM" id="SSF50715">
    <property type="entry name" value="Ribosomal protein L25-like"/>
    <property type="match status" value="1"/>
</dbReference>
<name>A0A1I3YR54_9LACT</name>
<dbReference type="Proteomes" id="UP000199589">
    <property type="component" value="Unassembled WGS sequence"/>
</dbReference>
<evidence type="ECO:0000256" key="4">
    <source>
        <dbReference type="ARBA" id="ARBA00023274"/>
    </source>
</evidence>
<dbReference type="InterPro" id="IPR020056">
    <property type="entry name" value="Rbsml_bL25/Gln-tRNA_synth_N"/>
</dbReference>
<feature type="domain" description="Large ribosomal subunit protein bL25 beta" evidence="8">
    <location>
        <begin position="97"/>
        <end position="177"/>
    </location>
</feature>
<evidence type="ECO:0000256" key="1">
    <source>
        <dbReference type="ARBA" id="ARBA00022730"/>
    </source>
</evidence>
<dbReference type="InterPro" id="IPR001021">
    <property type="entry name" value="Ribosomal_bL25_long"/>
</dbReference>
<evidence type="ECO:0000259" key="7">
    <source>
        <dbReference type="Pfam" id="PF01386"/>
    </source>
</evidence>
<evidence type="ECO:0000313" key="9">
    <source>
        <dbReference type="EMBL" id="SFK34263.1"/>
    </source>
</evidence>
<dbReference type="NCBIfam" id="TIGR00731">
    <property type="entry name" value="bL25_bact_ctc"/>
    <property type="match status" value="1"/>
</dbReference>
<evidence type="ECO:0000259" key="8">
    <source>
        <dbReference type="Pfam" id="PF14693"/>
    </source>
</evidence>
<keyword evidence="3 5" id="KW-0689">Ribosomal protein</keyword>
<protein>
    <recommendedName>
        <fullName evidence="5">Large ribosomal subunit protein bL25</fullName>
    </recommendedName>
    <alternativeName>
        <fullName evidence="5">General stress protein CTC</fullName>
    </alternativeName>
</protein>
<dbReference type="RefSeq" id="WP_091897668.1">
    <property type="nucleotide sequence ID" value="NZ_FOSJ01000024.1"/>
</dbReference>
<dbReference type="Gene3D" id="2.170.120.20">
    <property type="entry name" value="Ribosomal protein L25, beta domain"/>
    <property type="match status" value="1"/>
</dbReference>
<dbReference type="EMBL" id="FOSJ01000024">
    <property type="protein sequence ID" value="SFK34263.1"/>
    <property type="molecule type" value="Genomic_DNA"/>
</dbReference>
<evidence type="ECO:0000256" key="3">
    <source>
        <dbReference type="ARBA" id="ARBA00022980"/>
    </source>
</evidence>
<comment type="similarity">
    <text evidence="5">Belongs to the bacterial ribosomal protein bL25 family. CTC subfamily.</text>
</comment>
<feature type="domain" description="Large ribosomal subunit protein bL25 L25" evidence="7">
    <location>
        <begin position="3"/>
        <end position="89"/>
    </location>
</feature>
<dbReference type="OrthoDB" id="9790002at2"/>
<evidence type="ECO:0000256" key="2">
    <source>
        <dbReference type="ARBA" id="ARBA00022884"/>
    </source>
</evidence>
<dbReference type="Pfam" id="PF14693">
    <property type="entry name" value="Ribosomal_TL5_C"/>
    <property type="match status" value="1"/>
</dbReference>
<comment type="subunit">
    <text evidence="5">Part of the 50S ribosomal subunit; part of the 5S rRNA/L5/L18/L25 subcomplex. Contacts the 5S rRNA. Binds to the 5S rRNA independently of L5 and L18.</text>
</comment>
<comment type="function">
    <text evidence="5">This is one of the proteins that binds to the 5S RNA in the ribosome where it forms part of the central protuberance.</text>
</comment>
<dbReference type="InterPro" id="IPR020057">
    <property type="entry name" value="Ribosomal_bL25_b-dom"/>
</dbReference>
<accession>A0A1I3YR54</accession>
<dbReference type="AlphaFoldDB" id="A0A1I3YR54"/>
<dbReference type="Pfam" id="PF01386">
    <property type="entry name" value="Ribosomal_L25p"/>
    <property type="match status" value="1"/>
</dbReference>
<evidence type="ECO:0000256" key="5">
    <source>
        <dbReference type="HAMAP-Rule" id="MF_01334"/>
    </source>
</evidence>
<dbReference type="InterPro" id="IPR029751">
    <property type="entry name" value="Ribosomal_L25_dom"/>
</dbReference>